<feature type="active site" evidence="6">
    <location>
        <position position="300"/>
    </location>
</feature>
<sequence>MAFSIRHSVSLPLFIFLISLLPKQHCLSSKPPRQIFALKTETHQRIPNSRLFKTLAAGSKSDKMLFHHNVSLTVSLTVGSPPQAVTMVLDTGSELSWLHCRKTPGLNSTFDPLASKSYAKVPCASPTCRTRTRDLSIPVSCDPAKICHVTVSYADATSIEGSLAYETFRIGSMTRPATLFGCMDSGFSSNSEEDAKSTGLMGMNRGSLSFINQMGYPKFSYCISSLGSSGVLLLGGDASFSWLKPLRYTPMVKIDDPLPYYDRVAYTVQLEGIKVNNKTLPVPESVFQPDHTGAGQTMVDSGTQFTFLLGDAYTALRTEFLAQTKGILRVLDDPNYVFQGAMDLCYLIESTRTVPPPGLPGVTLMFQGAEMTVSGEKLLYRVPEPTVKGRDSVWCFTFGNSELLGIEAFVIGHHHQQNVWMEYDLAGSRIGIAEVRCDDAGRQLGLHV</sequence>
<dbReference type="InterPro" id="IPR034161">
    <property type="entry name" value="Pepsin-like_plant"/>
</dbReference>
<dbReference type="InterPro" id="IPR033121">
    <property type="entry name" value="PEPTIDASE_A1"/>
</dbReference>
<dbReference type="PANTHER" id="PTHR47965:SF49">
    <property type="entry name" value="EUKARYOTIC ASPARTYL PROTEASE FAMILY PROTEIN"/>
    <property type="match status" value="1"/>
</dbReference>
<dbReference type="Proteomes" id="UP001154282">
    <property type="component" value="Unassembled WGS sequence"/>
</dbReference>
<dbReference type="InterPro" id="IPR032861">
    <property type="entry name" value="TAXi_N"/>
</dbReference>
<name>A0AAV0JQK4_9ROSI</name>
<dbReference type="FunFam" id="2.40.70.10:FF:000073">
    <property type="entry name" value="Aspartic proteinase PCS1"/>
    <property type="match status" value="1"/>
</dbReference>
<dbReference type="PROSITE" id="PS00141">
    <property type="entry name" value="ASP_PROTEASE"/>
    <property type="match status" value="1"/>
</dbReference>
<evidence type="ECO:0000259" key="8">
    <source>
        <dbReference type="PROSITE" id="PS51767"/>
    </source>
</evidence>
<organism evidence="9 10">
    <name type="scientific">Linum tenue</name>
    <dbReference type="NCBI Taxonomy" id="586396"/>
    <lineage>
        <taxon>Eukaryota</taxon>
        <taxon>Viridiplantae</taxon>
        <taxon>Streptophyta</taxon>
        <taxon>Embryophyta</taxon>
        <taxon>Tracheophyta</taxon>
        <taxon>Spermatophyta</taxon>
        <taxon>Magnoliopsida</taxon>
        <taxon>eudicotyledons</taxon>
        <taxon>Gunneridae</taxon>
        <taxon>Pentapetalae</taxon>
        <taxon>rosids</taxon>
        <taxon>fabids</taxon>
        <taxon>Malpighiales</taxon>
        <taxon>Linaceae</taxon>
        <taxon>Linum</taxon>
    </lineage>
</organism>
<evidence type="ECO:0000256" key="5">
    <source>
        <dbReference type="ARBA" id="ARBA00023180"/>
    </source>
</evidence>
<dbReference type="Pfam" id="PF14543">
    <property type="entry name" value="TAXi_N"/>
    <property type="match status" value="1"/>
</dbReference>
<dbReference type="AlphaFoldDB" id="A0AAV0JQK4"/>
<protein>
    <recommendedName>
        <fullName evidence="8">Peptidase A1 domain-containing protein</fullName>
    </recommendedName>
</protein>
<proteinExistence type="inferred from homology"/>
<keyword evidence="7" id="KW-0732">Signal</keyword>
<dbReference type="Pfam" id="PF14541">
    <property type="entry name" value="TAXi_C"/>
    <property type="match status" value="1"/>
</dbReference>
<dbReference type="InterPro" id="IPR021109">
    <property type="entry name" value="Peptidase_aspartic_dom_sf"/>
</dbReference>
<accession>A0AAV0JQK4</accession>
<evidence type="ECO:0000256" key="2">
    <source>
        <dbReference type="ARBA" id="ARBA00022670"/>
    </source>
</evidence>
<evidence type="ECO:0000256" key="1">
    <source>
        <dbReference type="ARBA" id="ARBA00007447"/>
    </source>
</evidence>
<dbReference type="EMBL" id="CAMGYJ010000005">
    <property type="protein sequence ID" value="CAI0412036.1"/>
    <property type="molecule type" value="Genomic_DNA"/>
</dbReference>
<keyword evidence="2" id="KW-0645">Protease</keyword>
<dbReference type="Gene3D" id="2.40.70.10">
    <property type="entry name" value="Acid Proteases"/>
    <property type="match status" value="2"/>
</dbReference>
<dbReference type="InterPro" id="IPR001969">
    <property type="entry name" value="Aspartic_peptidase_AS"/>
</dbReference>
<keyword evidence="3" id="KW-0064">Aspartyl protease</keyword>
<dbReference type="GO" id="GO:0006508">
    <property type="term" value="P:proteolysis"/>
    <property type="evidence" value="ECO:0007669"/>
    <property type="project" value="UniProtKB-KW"/>
</dbReference>
<keyword evidence="4" id="KW-0378">Hydrolase</keyword>
<evidence type="ECO:0000313" key="10">
    <source>
        <dbReference type="Proteomes" id="UP001154282"/>
    </source>
</evidence>
<feature type="active site" evidence="6">
    <location>
        <position position="90"/>
    </location>
</feature>
<comment type="similarity">
    <text evidence="1">Belongs to the peptidase A1 family.</text>
</comment>
<dbReference type="InterPro" id="IPR001461">
    <property type="entry name" value="Aspartic_peptidase_A1"/>
</dbReference>
<evidence type="ECO:0000313" key="9">
    <source>
        <dbReference type="EMBL" id="CAI0412036.1"/>
    </source>
</evidence>
<dbReference type="PROSITE" id="PS51767">
    <property type="entry name" value="PEPTIDASE_A1"/>
    <property type="match status" value="1"/>
</dbReference>
<dbReference type="SUPFAM" id="SSF50630">
    <property type="entry name" value="Acid proteases"/>
    <property type="match status" value="1"/>
</dbReference>
<evidence type="ECO:0000256" key="4">
    <source>
        <dbReference type="ARBA" id="ARBA00022801"/>
    </source>
</evidence>
<gene>
    <name evidence="9" type="ORF">LITE_LOCUS15378</name>
</gene>
<dbReference type="FunFam" id="2.40.70.10:FF:000046">
    <property type="entry name" value="Aspartic proteinase PCS1"/>
    <property type="match status" value="1"/>
</dbReference>
<evidence type="ECO:0000256" key="6">
    <source>
        <dbReference type="PIRSR" id="PIRSR601461-1"/>
    </source>
</evidence>
<comment type="caution">
    <text evidence="9">The sequence shown here is derived from an EMBL/GenBank/DDBJ whole genome shotgun (WGS) entry which is preliminary data.</text>
</comment>
<keyword evidence="5" id="KW-0325">Glycoprotein</keyword>
<evidence type="ECO:0000256" key="7">
    <source>
        <dbReference type="SAM" id="SignalP"/>
    </source>
</evidence>
<feature type="signal peptide" evidence="7">
    <location>
        <begin position="1"/>
        <end position="28"/>
    </location>
</feature>
<feature type="domain" description="Peptidase A1" evidence="8">
    <location>
        <begin position="72"/>
        <end position="433"/>
    </location>
</feature>
<dbReference type="CDD" id="cd05476">
    <property type="entry name" value="pepsin_A_like_plant"/>
    <property type="match status" value="1"/>
</dbReference>
<dbReference type="GO" id="GO:0004190">
    <property type="term" value="F:aspartic-type endopeptidase activity"/>
    <property type="evidence" value="ECO:0007669"/>
    <property type="project" value="UniProtKB-KW"/>
</dbReference>
<feature type="chain" id="PRO_5043561188" description="Peptidase A1 domain-containing protein" evidence="7">
    <location>
        <begin position="29"/>
        <end position="448"/>
    </location>
</feature>
<dbReference type="PANTHER" id="PTHR47965">
    <property type="entry name" value="ASPARTYL PROTEASE-RELATED"/>
    <property type="match status" value="1"/>
</dbReference>
<reference evidence="9" key="1">
    <citation type="submission" date="2022-08" db="EMBL/GenBank/DDBJ databases">
        <authorList>
            <person name="Gutierrez-Valencia J."/>
        </authorList>
    </citation>
    <scope>NUCLEOTIDE SEQUENCE</scope>
</reference>
<dbReference type="InterPro" id="IPR032799">
    <property type="entry name" value="TAXi_C"/>
</dbReference>
<evidence type="ECO:0000256" key="3">
    <source>
        <dbReference type="ARBA" id="ARBA00022750"/>
    </source>
</evidence>
<keyword evidence="10" id="KW-1185">Reference proteome</keyword>